<gene>
    <name evidence="3" type="primary">comM</name>
    <name evidence="3" type="ORF">PAECIP111802_00942</name>
</gene>
<feature type="domain" description="AAA+ ATPase" evidence="2">
    <location>
        <begin position="230"/>
        <end position="415"/>
    </location>
</feature>
<comment type="similarity">
    <text evidence="1">Belongs to the Mg-chelatase subunits D/I family. ComM subfamily.</text>
</comment>
<evidence type="ECO:0000256" key="1">
    <source>
        <dbReference type="ARBA" id="ARBA00006354"/>
    </source>
</evidence>
<dbReference type="Pfam" id="PF13335">
    <property type="entry name" value="Mg_chelatase_C"/>
    <property type="match status" value="1"/>
</dbReference>
<evidence type="ECO:0000313" key="3">
    <source>
        <dbReference type="EMBL" id="CAG7623411.1"/>
    </source>
</evidence>
<dbReference type="InterPro" id="IPR004482">
    <property type="entry name" value="Mg_chelat-rel"/>
</dbReference>
<dbReference type="PANTHER" id="PTHR32039:SF7">
    <property type="entry name" value="COMPETENCE PROTEIN COMM"/>
    <property type="match status" value="1"/>
</dbReference>
<dbReference type="Pfam" id="PF01078">
    <property type="entry name" value="Mg_chelatase"/>
    <property type="match status" value="1"/>
</dbReference>
<dbReference type="InterPro" id="IPR025158">
    <property type="entry name" value="Mg_chelat-rel_C"/>
</dbReference>
<dbReference type="InterPro" id="IPR003593">
    <property type="entry name" value="AAA+_ATPase"/>
</dbReference>
<dbReference type="Pfam" id="PF13541">
    <property type="entry name" value="ChlI"/>
    <property type="match status" value="1"/>
</dbReference>
<keyword evidence="4" id="KW-1185">Reference proteome</keyword>
<dbReference type="Proteomes" id="UP000730618">
    <property type="component" value="Unassembled WGS sequence"/>
</dbReference>
<organism evidence="3 4">
    <name type="scientific">Paenibacillus allorhizosphaerae</name>
    <dbReference type="NCBI Taxonomy" id="2849866"/>
    <lineage>
        <taxon>Bacteria</taxon>
        <taxon>Bacillati</taxon>
        <taxon>Bacillota</taxon>
        <taxon>Bacilli</taxon>
        <taxon>Bacillales</taxon>
        <taxon>Paenibacillaceae</taxon>
        <taxon>Paenibacillus</taxon>
    </lineage>
</organism>
<name>A0ABM8VC94_9BACL</name>
<sequence length="534" mass="58769">MSFIMGKVCISMYGKVISACLHGVEGKMVEVEVDLSNGLPQSQIVGLPDSAIKESMERVRAAIKNSGFTFPLQRITINLAPADVRKEGSAFDLAIVIAILATSGQLKSEHYKDTLIIGELSLDGSVRPVPGVLSMLSSAREYGIGKAVVPLMNAEEASWIQGFEMRPLSHLSQLSNNGGNETIGTHESDHFYASPPAISTNALPSASLPDYSDVNGQQHVKRALTISAAGMHNILLIGPPGTGKTMLAKRLPTIMPPMSEQESLDVTKIYSASGKFADRRTLVRERPFRMPHHTISAAGLIGGGTIPKPGEASLAHRGVLFLDELPEFSRLALEVLRQPMEDRAVTIGRARAVYTFPSHFLLASSMNPCPCGFWGNETDRQSCVCSPLKVAAYRSKISGPLLDRIDLHVEVPRIEYRQLDSTQQQTSSAEMRSRVEQAHRIQIERYARFGITFNSELSGRLLREHVRLDKPSAELLEMAFERLGLSVRAHDRILKIARTIADLDMQQDVQKEHIAEALQYRTLDKKMNPQQPSC</sequence>
<reference evidence="3 4" key="1">
    <citation type="submission" date="2021-06" db="EMBL/GenBank/DDBJ databases">
        <authorList>
            <person name="Criscuolo A."/>
        </authorList>
    </citation>
    <scope>NUCLEOTIDE SEQUENCE [LARGE SCALE GENOMIC DNA]</scope>
    <source>
        <strain evidence="4">CIP 111802</strain>
    </source>
</reference>
<dbReference type="EMBL" id="CAJVCE010000002">
    <property type="protein sequence ID" value="CAG7623411.1"/>
    <property type="molecule type" value="Genomic_DNA"/>
</dbReference>
<evidence type="ECO:0000313" key="4">
    <source>
        <dbReference type="Proteomes" id="UP000730618"/>
    </source>
</evidence>
<dbReference type="NCBIfam" id="TIGR00368">
    <property type="entry name" value="YifB family Mg chelatase-like AAA ATPase"/>
    <property type="match status" value="1"/>
</dbReference>
<protein>
    <submittedName>
        <fullName evidence="3">Competence protein ComM</fullName>
    </submittedName>
</protein>
<dbReference type="InterPro" id="IPR045006">
    <property type="entry name" value="CHLI-like"/>
</dbReference>
<dbReference type="PANTHER" id="PTHR32039">
    <property type="entry name" value="MAGNESIUM-CHELATASE SUBUNIT CHLI"/>
    <property type="match status" value="1"/>
</dbReference>
<dbReference type="InterPro" id="IPR000523">
    <property type="entry name" value="Mg_chelatse_chII-like_cat_dom"/>
</dbReference>
<dbReference type="SMART" id="SM00382">
    <property type="entry name" value="AAA"/>
    <property type="match status" value="1"/>
</dbReference>
<evidence type="ECO:0000259" key="2">
    <source>
        <dbReference type="SMART" id="SM00382"/>
    </source>
</evidence>
<proteinExistence type="inferred from homology"/>
<accession>A0ABM8VC94</accession>
<comment type="caution">
    <text evidence="3">The sequence shown here is derived from an EMBL/GenBank/DDBJ whole genome shotgun (WGS) entry which is preliminary data.</text>
</comment>